<feature type="domain" description="ATPase BadF/BadG/BcrA/BcrD type" evidence="6">
    <location>
        <begin position="5"/>
        <end position="253"/>
    </location>
</feature>
<comment type="cofactor">
    <cofactor evidence="1">
        <name>[4Fe-4S] cluster</name>
        <dbReference type="ChEBI" id="CHEBI:49883"/>
    </cofactor>
</comment>
<keyword evidence="4" id="KW-0408">Iron</keyword>
<dbReference type="InterPro" id="IPR002731">
    <property type="entry name" value="ATPase_BadF"/>
</dbReference>
<protein>
    <recommendedName>
        <fullName evidence="6">ATPase BadF/BadG/BcrA/BcrD type domain-containing protein</fullName>
    </recommendedName>
</protein>
<dbReference type="Pfam" id="PF01869">
    <property type="entry name" value="BcrAD_BadFG"/>
    <property type="match status" value="1"/>
</dbReference>
<dbReference type="GO" id="GO:0046872">
    <property type="term" value="F:metal ion binding"/>
    <property type="evidence" value="ECO:0007669"/>
    <property type="project" value="UniProtKB-KW"/>
</dbReference>
<evidence type="ECO:0000256" key="3">
    <source>
        <dbReference type="ARBA" id="ARBA00022723"/>
    </source>
</evidence>
<dbReference type="FunFam" id="3.30.420.40:FF:000217">
    <property type="entry name" value="2-hydroxyisocaproyl-CoA dehydratase activator"/>
    <property type="match status" value="1"/>
</dbReference>
<dbReference type="PANTHER" id="PTHR32329:SF2">
    <property type="entry name" value="BIFUNCTIONAL PROTEIN [INCLUDES 2-HYDROXYACYL-COA DEHYDRATASE (N-TER) AND ITS ACTIVATOR DOMAIN (C_TERM)"/>
    <property type="match status" value="1"/>
</dbReference>
<dbReference type="InterPro" id="IPR008275">
    <property type="entry name" value="CoA_E_activase_dom"/>
</dbReference>
<reference evidence="7" key="1">
    <citation type="journal article" date="2014" name="Front. Microbiol.">
        <title>High frequency of phylogenetically diverse reductive dehalogenase-homologous genes in deep subseafloor sedimentary metagenomes.</title>
        <authorList>
            <person name="Kawai M."/>
            <person name="Futagami T."/>
            <person name="Toyoda A."/>
            <person name="Takaki Y."/>
            <person name="Nishi S."/>
            <person name="Hori S."/>
            <person name="Arai W."/>
            <person name="Tsubouchi T."/>
            <person name="Morono Y."/>
            <person name="Uchiyama I."/>
            <person name="Ito T."/>
            <person name="Fujiyama A."/>
            <person name="Inagaki F."/>
            <person name="Takami H."/>
        </authorList>
    </citation>
    <scope>NUCLEOTIDE SEQUENCE</scope>
    <source>
        <strain evidence="7">Expedition CK06-06</strain>
    </source>
</reference>
<feature type="non-terminal residue" evidence="7">
    <location>
        <position position="256"/>
    </location>
</feature>
<name>X1DIK9_9ZZZZ</name>
<accession>X1DIK9</accession>
<evidence type="ECO:0000256" key="2">
    <source>
        <dbReference type="ARBA" id="ARBA00011738"/>
    </source>
</evidence>
<sequence>MLVAGCDVGSLTGKAVILQDGEILCYSIVPTTPKPEKTAQNAMDAALQKKDLSLNDIEFIVGTGYGRIKIPFANSQISELSCHGKGAHSLIPSVRTIIDVGGQDCKVIKVDKNGKILDFAMNDKCAAGTGRFLEVMARTLELKLEELGPISLESKNQAKITAQCSVFAETEVVSLMADGIEVSDIIAGIHDAIASRIMSLVYRVSLEEDLVITGGVAKNIGVVTYLEKRLGVTSKKLPVDPQIIGALGAALAAKEQ</sequence>
<evidence type="ECO:0000256" key="5">
    <source>
        <dbReference type="ARBA" id="ARBA00023014"/>
    </source>
</evidence>
<gene>
    <name evidence="7" type="ORF">S03H2_06944</name>
</gene>
<dbReference type="SUPFAM" id="SSF53067">
    <property type="entry name" value="Actin-like ATPase domain"/>
    <property type="match status" value="1"/>
</dbReference>
<evidence type="ECO:0000313" key="7">
    <source>
        <dbReference type="EMBL" id="GAH20726.1"/>
    </source>
</evidence>
<dbReference type="CDD" id="cd24036">
    <property type="entry name" value="ASKHA_NBD_BcrAD_BadFG_HgdC_HadI"/>
    <property type="match status" value="1"/>
</dbReference>
<dbReference type="Gene3D" id="3.30.420.40">
    <property type="match status" value="2"/>
</dbReference>
<organism evidence="7">
    <name type="scientific">marine sediment metagenome</name>
    <dbReference type="NCBI Taxonomy" id="412755"/>
    <lineage>
        <taxon>unclassified sequences</taxon>
        <taxon>metagenomes</taxon>
        <taxon>ecological metagenomes</taxon>
    </lineage>
</organism>
<dbReference type="InterPro" id="IPR043129">
    <property type="entry name" value="ATPase_NBD"/>
</dbReference>
<dbReference type="EMBL" id="BARU01003125">
    <property type="protein sequence ID" value="GAH20726.1"/>
    <property type="molecule type" value="Genomic_DNA"/>
</dbReference>
<proteinExistence type="predicted"/>
<comment type="caution">
    <text evidence="7">The sequence shown here is derived from an EMBL/GenBank/DDBJ whole genome shotgun (WGS) entry which is preliminary data.</text>
</comment>
<dbReference type="AlphaFoldDB" id="X1DIK9"/>
<evidence type="ECO:0000256" key="4">
    <source>
        <dbReference type="ARBA" id="ARBA00023004"/>
    </source>
</evidence>
<evidence type="ECO:0000256" key="1">
    <source>
        <dbReference type="ARBA" id="ARBA00001966"/>
    </source>
</evidence>
<dbReference type="GO" id="GO:0051536">
    <property type="term" value="F:iron-sulfur cluster binding"/>
    <property type="evidence" value="ECO:0007669"/>
    <property type="project" value="UniProtKB-KW"/>
</dbReference>
<dbReference type="PANTHER" id="PTHR32329">
    <property type="entry name" value="BIFUNCTIONAL PROTEIN [INCLUDES 2-HYDROXYACYL-COA DEHYDRATASE (N-TER) AND ITS ACTIVATOR DOMAIN (C_TERM)-RELATED"/>
    <property type="match status" value="1"/>
</dbReference>
<evidence type="ECO:0000259" key="6">
    <source>
        <dbReference type="Pfam" id="PF01869"/>
    </source>
</evidence>
<keyword evidence="5" id="KW-0411">Iron-sulfur</keyword>
<keyword evidence="3" id="KW-0479">Metal-binding</keyword>
<comment type="subunit">
    <text evidence="2">Homodimer.</text>
</comment>
<dbReference type="NCBIfam" id="TIGR00241">
    <property type="entry name" value="CoA_E_activ"/>
    <property type="match status" value="1"/>
</dbReference>
<dbReference type="InterPro" id="IPR051805">
    <property type="entry name" value="Dehydratase_Activator_Redct"/>
</dbReference>